<reference evidence="1 2" key="1">
    <citation type="journal article" date="2014" name="Int. J. Syst. Evol. Microbiol.">
        <title>Complete genome sequence of Corynebacterium casei LMG S-19264T (=DSM 44701T), isolated from a smear-ripened cheese.</title>
        <authorList>
            <consortium name="US DOE Joint Genome Institute (JGI-PGF)"/>
            <person name="Walter F."/>
            <person name="Albersmeier A."/>
            <person name="Kalinowski J."/>
            <person name="Ruckert C."/>
        </authorList>
    </citation>
    <scope>NUCLEOTIDE SEQUENCE [LARGE SCALE GENOMIC DNA]</scope>
    <source>
        <strain evidence="1 2">CGMCC 1.7029</strain>
    </source>
</reference>
<proteinExistence type="predicted"/>
<organism evidence="1 2">
    <name type="scientific">Gemmobacter aquaticus</name>
    <dbReference type="NCBI Taxonomy" id="490185"/>
    <lineage>
        <taxon>Bacteria</taxon>
        <taxon>Pseudomonadati</taxon>
        <taxon>Pseudomonadota</taxon>
        <taxon>Alphaproteobacteria</taxon>
        <taxon>Rhodobacterales</taxon>
        <taxon>Paracoccaceae</taxon>
        <taxon>Gemmobacter</taxon>
    </lineage>
</organism>
<keyword evidence="2" id="KW-1185">Reference proteome</keyword>
<evidence type="ECO:0000313" key="2">
    <source>
        <dbReference type="Proteomes" id="UP000598196"/>
    </source>
</evidence>
<accession>A0A917YM38</accession>
<sequence length="84" mass="8799">MHTVNKSGLGQIAQITADGLQCHVESMREIIDENTAFCARQREDLTLSDAQGQGCLPALPGAGQIAGLGLYSAANQARTSPCNL</sequence>
<gene>
    <name evidence="1" type="ORF">GCM10010991_30580</name>
</gene>
<protein>
    <submittedName>
        <fullName evidence="1">Uncharacterized protein</fullName>
    </submittedName>
</protein>
<dbReference type="Proteomes" id="UP000598196">
    <property type="component" value="Unassembled WGS sequence"/>
</dbReference>
<dbReference type="EMBL" id="BMLP01000007">
    <property type="protein sequence ID" value="GGO36507.1"/>
    <property type="molecule type" value="Genomic_DNA"/>
</dbReference>
<dbReference type="AlphaFoldDB" id="A0A917YM38"/>
<name>A0A917YM38_9RHOB</name>
<evidence type="ECO:0000313" key="1">
    <source>
        <dbReference type="EMBL" id="GGO36507.1"/>
    </source>
</evidence>
<comment type="caution">
    <text evidence="1">The sequence shown here is derived from an EMBL/GenBank/DDBJ whole genome shotgun (WGS) entry which is preliminary data.</text>
</comment>